<proteinExistence type="predicted"/>
<feature type="compositionally biased region" description="Low complexity" evidence="1">
    <location>
        <begin position="274"/>
        <end position="303"/>
    </location>
</feature>
<evidence type="ECO:0000256" key="2">
    <source>
        <dbReference type="SAM" id="Phobius"/>
    </source>
</evidence>
<dbReference type="Proteomes" id="UP000308197">
    <property type="component" value="Unassembled WGS sequence"/>
</dbReference>
<dbReference type="AlphaFoldDB" id="A0A5C3PAU7"/>
<sequence>MATFLEIHSPKPPTQCVPTTFSWDGGIAPYTLKITAVTGDSQLGDVLQTFSGIGEQSLQWPVNLAGGTEFGVVLSDSTPITVQFVPVTVQAGPDSSCLGGGSSSSSSSTADLSTFSSTTTPTSSSSNPQPTETPTGVLSGSSISTSTISSESSTSSSPGPTGLPGAVVANTGKSLSGGAIAGIAIGGALAGIVIAVLFYWLWRRFGRRRSGSPRNLDLNESSLPPVQPPPTSKAAEAEAMRQSMLYGSPLSSPSPTTASFAQDPSRASGAYTEPSVYTPTPRTSRTPSASHHSAALSLSPQLQGRRLSVVNSTDGAGTTTTGRSSKALGAQVVSWAGSSSGVSSVQESDAGVRLAGGPPLSLPPIMVTEASESGSLPEPEGVPIPPPYRRYED</sequence>
<keyword evidence="2" id="KW-1133">Transmembrane helix</keyword>
<keyword evidence="2" id="KW-0472">Membrane</keyword>
<feature type="compositionally biased region" description="Pro residues" evidence="1">
    <location>
        <begin position="380"/>
        <end position="393"/>
    </location>
</feature>
<dbReference type="EMBL" id="ML211235">
    <property type="protein sequence ID" value="TFK85748.1"/>
    <property type="molecule type" value="Genomic_DNA"/>
</dbReference>
<name>A0A5C3PAU7_9APHY</name>
<feature type="compositionally biased region" description="Low complexity" evidence="1">
    <location>
        <begin position="103"/>
        <end position="165"/>
    </location>
</feature>
<feature type="transmembrane region" description="Helical" evidence="2">
    <location>
        <begin position="179"/>
        <end position="202"/>
    </location>
</feature>
<dbReference type="InParanoid" id="A0A5C3PAU7"/>
<keyword evidence="2" id="KW-0812">Transmembrane</keyword>
<feature type="region of interest" description="Disordered" evidence="1">
    <location>
        <begin position="340"/>
        <end position="393"/>
    </location>
</feature>
<evidence type="ECO:0000313" key="3">
    <source>
        <dbReference type="EMBL" id="TFK85748.1"/>
    </source>
</evidence>
<gene>
    <name evidence="3" type="ORF">K466DRAFT_600900</name>
</gene>
<evidence type="ECO:0008006" key="5">
    <source>
        <dbReference type="Google" id="ProtNLM"/>
    </source>
</evidence>
<feature type="region of interest" description="Disordered" evidence="1">
    <location>
        <begin position="95"/>
        <end position="165"/>
    </location>
</feature>
<keyword evidence="4" id="KW-1185">Reference proteome</keyword>
<organism evidence="3 4">
    <name type="scientific">Polyporus arcularius HHB13444</name>
    <dbReference type="NCBI Taxonomy" id="1314778"/>
    <lineage>
        <taxon>Eukaryota</taxon>
        <taxon>Fungi</taxon>
        <taxon>Dikarya</taxon>
        <taxon>Basidiomycota</taxon>
        <taxon>Agaricomycotina</taxon>
        <taxon>Agaricomycetes</taxon>
        <taxon>Polyporales</taxon>
        <taxon>Polyporaceae</taxon>
        <taxon>Polyporus</taxon>
    </lineage>
</organism>
<protein>
    <recommendedName>
        <fullName evidence="5">Mid2 domain-containing protein</fullName>
    </recommendedName>
</protein>
<feature type="region of interest" description="Disordered" evidence="1">
    <location>
        <begin position="210"/>
        <end position="305"/>
    </location>
</feature>
<evidence type="ECO:0000256" key="1">
    <source>
        <dbReference type="SAM" id="MobiDB-lite"/>
    </source>
</evidence>
<reference evidence="3 4" key="1">
    <citation type="journal article" date="2019" name="Nat. Ecol. Evol.">
        <title>Megaphylogeny resolves global patterns of mushroom evolution.</title>
        <authorList>
            <person name="Varga T."/>
            <person name="Krizsan K."/>
            <person name="Foldi C."/>
            <person name="Dima B."/>
            <person name="Sanchez-Garcia M."/>
            <person name="Sanchez-Ramirez S."/>
            <person name="Szollosi G.J."/>
            <person name="Szarkandi J.G."/>
            <person name="Papp V."/>
            <person name="Albert L."/>
            <person name="Andreopoulos W."/>
            <person name="Angelini C."/>
            <person name="Antonin V."/>
            <person name="Barry K.W."/>
            <person name="Bougher N.L."/>
            <person name="Buchanan P."/>
            <person name="Buyck B."/>
            <person name="Bense V."/>
            <person name="Catcheside P."/>
            <person name="Chovatia M."/>
            <person name="Cooper J."/>
            <person name="Damon W."/>
            <person name="Desjardin D."/>
            <person name="Finy P."/>
            <person name="Geml J."/>
            <person name="Haridas S."/>
            <person name="Hughes K."/>
            <person name="Justo A."/>
            <person name="Karasinski D."/>
            <person name="Kautmanova I."/>
            <person name="Kiss B."/>
            <person name="Kocsube S."/>
            <person name="Kotiranta H."/>
            <person name="LaButti K.M."/>
            <person name="Lechner B.E."/>
            <person name="Liimatainen K."/>
            <person name="Lipzen A."/>
            <person name="Lukacs Z."/>
            <person name="Mihaltcheva S."/>
            <person name="Morgado L.N."/>
            <person name="Niskanen T."/>
            <person name="Noordeloos M.E."/>
            <person name="Ohm R.A."/>
            <person name="Ortiz-Santana B."/>
            <person name="Ovrebo C."/>
            <person name="Racz N."/>
            <person name="Riley R."/>
            <person name="Savchenko A."/>
            <person name="Shiryaev A."/>
            <person name="Soop K."/>
            <person name="Spirin V."/>
            <person name="Szebenyi C."/>
            <person name="Tomsovsky M."/>
            <person name="Tulloss R.E."/>
            <person name="Uehling J."/>
            <person name="Grigoriev I.V."/>
            <person name="Vagvolgyi C."/>
            <person name="Papp T."/>
            <person name="Martin F.M."/>
            <person name="Miettinen O."/>
            <person name="Hibbett D.S."/>
            <person name="Nagy L.G."/>
        </authorList>
    </citation>
    <scope>NUCLEOTIDE SEQUENCE [LARGE SCALE GENOMIC DNA]</scope>
    <source>
        <strain evidence="3 4">HHB13444</strain>
    </source>
</reference>
<evidence type="ECO:0000313" key="4">
    <source>
        <dbReference type="Proteomes" id="UP000308197"/>
    </source>
</evidence>
<accession>A0A5C3PAU7</accession>